<comment type="caution">
    <text evidence="2">The sequence shown here is derived from an EMBL/GenBank/DDBJ whole genome shotgun (WGS) entry which is preliminary data.</text>
</comment>
<organism evidence="2 3">
    <name type="scientific">Pichia membranifaciens</name>
    <dbReference type="NCBI Taxonomy" id="4926"/>
    <lineage>
        <taxon>Eukaryota</taxon>
        <taxon>Fungi</taxon>
        <taxon>Dikarya</taxon>
        <taxon>Ascomycota</taxon>
        <taxon>Saccharomycotina</taxon>
        <taxon>Pichiomycetes</taxon>
        <taxon>Pichiales</taxon>
        <taxon>Pichiaceae</taxon>
        <taxon>Pichia</taxon>
    </lineage>
</organism>
<dbReference type="OrthoDB" id="75724at2759"/>
<dbReference type="SMART" id="SM00516">
    <property type="entry name" value="SEC14"/>
    <property type="match status" value="1"/>
</dbReference>
<dbReference type="InterPro" id="IPR036865">
    <property type="entry name" value="CRAL-TRIO_dom_sf"/>
</dbReference>
<evidence type="ECO:0000313" key="3">
    <source>
        <dbReference type="Proteomes" id="UP000186136"/>
    </source>
</evidence>
<dbReference type="InterPro" id="IPR036273">
    <property type="entry name" value="CRAL/TRIO_N_dom_sf"/>
</dbReference>
<dbReference type="SUPFAM" id="SSF52087">
    <property type="entry name" value="CRAL/TRIO domain"/>
    <property type="match status" value="1"/>
</dbReference>
<evidence type="ECO:0000259" key="1">
    <source>
        <dbReference type="PROSITE" id="PS50191"/>
    </source>
</evidence>
<dbReference type="SUPFAM" id="SSF46938">
    <property type="entry name" value="CRAL/TRIO N-terminal domain"/>
    <property type="match status" value="1"/>
</dbReference>
<sequence>MWGFGRKNTATPVKEWKVDDSKPIVTQTFAEPPATLEHSPEYQEIEKKQHEKIYEEVLYYFKNTELYPVCEQNCPKSDYKPLNTYEKAWLSKQCLLRYLRACDWKKEDAIKRIVGSIAWRREFGIAGGEFDKITSDLVKVENETGKQQVFGFDSEKRPCLILLNGRQNTKTSDRQIQHLIYMLERSIDFMPQGQDKLCLCVDFKKYPEACTYEPKVPAVGVGKAVLYILQYHYPERLGRALFINIPTLVNIFLKICWPFVDPYTKQKCKFDEPFGQFITPEQLALNYGGDVNFEYVHEDYWDDFVAKSEEKRAKIMDNFEKKGGEIGMSEWDLREGI</sequence>
<dbReference type="Pfam" id="PF00650">
    <property type="entry name" value="CRAL_TRIO"/>
    <property type="match status" value="1"/>
</dbReference>
<dbReference type="Proteomes" id="UP000186136">
    <property type="component" value="Unassembled WGS sequence"/>
</dbReference>
<dbReference type="EMBL" id="BDGI01000047">
    <property type="protein sequence ID" value="GAV27879.1"/>
    <property type="molecule type" value="Genomic_DNA"/>
</dbReference>
<evidence type="ECO:0000313" key="2">
    <source>
        <dbReference type="EMBL" id="GAV27879.1"/>
    </source>
</evidence>
<accession>A0A1Q2YE98</accession>
<feature type="domain" description="CRAL-TRIO" evidence="1">
    <location>
        <begin position="137"/>
        <end position="295"/>
    </location>
</feature>
<dbReference type="Gene3D" id="3.40.525.10">
    <property type="entry name" value="CRAL-TRIO lipid binding domain"/>
    <property type="match status" value="1"/>
</dbReference>
<name>A0A1Q2YE98_9ASCO</name>
<keyword evidence="3" id="KW-1185">Reference proteome</keyword>
<dbReference type="CDD" id="cd00170">
    <property type="entry name" value="SEC14"/>
    <property type="match status" value="1"/>
</dbReference>
<dbReference type="GO" id="GO:0008526">
    <property type="term" value="F:phosphatidylinositol transfer activity"/>
    <property type="evidence" value="ECO:0007669"/>
    <property type="project" value="TreeGrafter"/>
</dbReference>
<dbReference type="InterPro" id="IPR052578">
    <property type="entry name" value="PI_Transfer_CRAL-TRIO"/>
</dbReference>
<gene>
    <name evidence="2" type="ORF">PMKS-001347</name>
</gene>
<protein>
    <recommendedName>
        <fullName evidence="1">CRAL-TRIO domain-containing protein</fullName>
    </recommendedName>
</protein>
<dbReference type="PANTHER" id="PTHR45824:SF29">
    <property type="entry name" value="GH16843P"/>
    <property type="match status" value="1"/>
</dbReference>
<dbReference type="InterPro" id="IPR011074">
    <property type="entry name" value="CRAL/TRIO_N_dom"/>
</dbReference>
<dbReference type="Pfam" id="PF03765">
    <property type="entry name" value="CRAL_TRIO_N"/>
    <property type="match status" value="1"/>
</dbReference>
<dbReference type="SMART" id="SM01100">
    <property type="entry name" value="CRAL_TRIO_N"/>
    <property type="match status" value="1"/>
</dbReference>
<proteinExistence type="predicted"/>
<reference evidence="2 3" key="1">
    <citation type="submission" date="2016-08" db="EMBL/GenBank/DDBJ databases">
        <title>Whole genome shotgun sequence of Pichia membranifaciens KS47-1.</title>
        <authorList>
            <person name="Konishi M."/>
            <person name="Ishida M."/>
            <person name="Arakawa T."/>
            <person name="Kato Y."/>
            <person name="Horiuchi J."/>
        </authorList>
    </citation>
    <scope>NUCLEOTIDE SEQUENCE [LARGE SCALE GENOMIC DNA]</scope>
    <source>
        <strain evidence="2 3">KS47-1</strain>
    </source>
</reference>
<dbReference type="PANTHER" id="PTHR45824">
    <property type="entry name" value="GH16843P"/>
    <property type="match status" value="1"/>
</dbReference>
<dbReference type="AlphaFoldDB" id="A0A1Q2YE98"/>
<dbReference type="InterPro" id="IPR001251">
    <property type="entry name" value="CRAL-TRIO_dom"/>
</dbReference>
<dbReference type="PROSITE" id="PS50191">
    <property type="entry name" value="CRAL_TRIO"/>
    <property type="match status" value="1"/>
</dbReference>